<accession>A0A8B2NN93</accession>
<dbReference type="Pfam" id="PF13279">
    <property type="entry name" value="4HBT_2"/>
    <property type="match status" value="1"/>
</dbReference>
<sequence length="201" mass="21239">MIGGPANGRIVHLLENPETGETAATALDQVDGLAGIGGVPAEEVAAAMPRSVPLEPAEPADAVARLERGAATLSNIRVADPRSFDAVGRYRSFEFISGFSDAGAHVWAFAGMGSAFMAERNWGRIAVESKLTVFGTVEPGAVLRQISWIPDVAPKSMALLHQVDDVRTGKVIARGDVRVMILDFATRRSVPIPDVLQSLPA</sequence>
<comment type="caution">
    <text evidence="1">The sequence shown here is derived from an EMBL/GenBank/DDBJ whole genome shotgun (WGS) entry which is preliminary data.</text>
</comment>
<name>A0A8B2NN93_9HYPH</name>
<dbReference type="Gene3D" id="3.10.129.10">
    <property type="entry name" value="Hotdog Thioesterase"/>
    <property type="match status" value="1"/>
</dbReference>
<dbReference type="SUPFAM" id="SSF54637">
    <property type="entry name" value="Thioesterase/thiol ester dehydrase-isomerase"/>
    <property type="match status" value="1"/>
</dbReference>
<protein>
    <submittedName>
        <fullName evidence="1">Uncharacterized protein</fullName>
    </submittedName>
</protein>
<dbReference type="Proteomes" id="UP000249590">
    <property type="component" value="Unassembled WGS sequence"/>
</dbReference>
<reference evidence="1 2" key="1">
    <citation type="submission" date="2018-05" db="EMBL/GenBank/DDBJ databases">
        <title>Acuticoccus sediminis sp. nov., isolated from deep-sea sediment of Indian Ocean.</title>
        <authorList>
            <person name="Liu X."/>
            <person name="Lai Q."/>
            <person name="Du Y."/>
            <person name="Sun F."/>
            <person name="Zhang X."/>
            <person name="Wang S."/>
            <person name="Shao Z."/>
        </authorList>
    </citation>
    <scope>NUCLEOTIDE SEQUENCE [LARGE SCALE GENOMIC DNA]</scope>
    <source>
        <strain evidence="1 2">PTG4-2</strain>
    </source>
</reference>
<evidence type="ECO:0000313" key="1">
    <source>
        <dbReference type="EMBL" id="RAH97034.1"/>
    </source>
</evidence>
<dbReference type="AlphaFoldDB" id="A0A8B2NN93"/>
<organism evidence="1 2">
    <name type="scientific">Acuticoccus sediminis</name>
    <dbReference type="NCBI Taxonomy" id="2184697"/>
    <lineage>
        <taxon>Bacteria</taxon>
        <taxon>Pseudomonadati</taxon>
        <taxon>Pseudomonadota</taxon>
        <taxon>Alphaproteobacteria</taxon>
        <taxon>Hyphomicrobiales</taxon>
        <taxon>Amorphaceae</taxon>
        <taxon>Acuticoccus</taxon>
    </lineage>
</organism>
<dbReference type="EMBL" id="QHHQ01000010">
    <property type="protein sequence ID" value="RAH97034.1"/>
    <property type="molecule type" value="Genomic_DNA"/>
</dbReference>
<proteinExistence type="predicted"/>
<gene>
    <name evidence="1" type="ORF">DLJ53_30640</name>
</gene>
<keyword evidence="2" id="KW-1185">Reference proteome</keyword>
<dbReference type="InterPro" id="IPR029069">
    <property type="entry name" value="HotDog_dom_sf"/>
</dbReference>
<evidence type="ECO:0000313" key="2">
    <source>
        <dbReference type="Proteomes" id="UP000249590"/>
    </source>
</evidence>